<dbReference type="eggNOG" id="ENOG502SG7B">
    <property type="taxonomic scope" value="Eukaryota"/>
</dbReference>
<dbReference type="Proteomes" id="UP000009328">
    <property type="component" value="Unassembled WGS sequence"/>
</dbReference>
<feature type="region of interest" description="Disordered" evidence="1">
    <location>
        <begin position="65"/>
        <end position="84"/>
    </location>
</feature>
<dbReference type="FunCoup" id="K0KXF2">
    <property type="interactions" value="62"/>
</dbReference>
<dbReference type="EMBL" id="CAIF01000208">
    <property type="protein sequence ID" value="CCH45743.1"/>
    <property type="molecule type" value="Genomic_DNA"/>
</dbReference>
<evidence type="ECO:0000313" key="2">
    <source>
        <dbReference type="EMBL" id="CCH45743.1"/>
    </source>
</evidence>
<dbReference type="AlphaFoldDB" id="K0KXF2"/>
<dbReference type="InParanoid" id="K0KXF2"/>
<gene>
    <name evidence="2" type="ORF">BN7_5329</name>
</gene>
<name>K0KXF2_WICCF</name>
<accession>K0KXF2</accession>
<feature type="region of interest" description="Disordered" evidence="1">
    <location>
        <begin position="1"/>
        <end position="21"/>
    </location>
</feature>
<dbReference type="HOGENOM" id="CLU_2039882_0_0_1"/>
<organism evidence="2 3">
    <name type="scientific">Wickerhamomyces ciferrii (strain ATCC 14091 / BCRC 22168 / CBS 111 / JCM 3599 / NBRC 0793 / NRRL Y-1031 F-60-10)</name>
    <name type="common">Yeast</name>
    <name type="synonym">Pichia ciferrii</name>
    <dbReference type="NCBI Taxonomy" id="1206466"/>
    <lineage>
        <taxon>Eukaryota</taxon>
        <taxon>Fungi</taxon>
        <taxon>Dikarya</taxon>
        <taxon>Ascomycota</taxon>
        <taxon>Saccharomycotina</taxon>
        <taxon>Saccharomycetes</taxon>
        <taxon>Phaffomycetales</taxon>
        <taxon>Wickerhamomycetaceae</taxon>
        <taxon>Wickerhamomyces</taxon>
    </lineage>
</organism>
<proteinExistence type="predicted"/>
<protein>
    <recommendedName>
        <fullName evidence="4">Damage-regulated import facilitator 1</fullName>
    </recommendedName>
</protein>
<evidence type="ECO:0000313" key="3">
    <source>
        <dbReference type="Proteomes" id="UP000009328"/>
    </source>
</evidence>
<sequence length="121" mass="14042">MSQVKRQLNHTLQSSEQYPHQEALKVVPTRIRYFVNQGYQNQPQLQSQQPIPEYKKPLRVPLPSDIVKPPMLSENTSSFGSSLDEWESNLEERLQYIDEKMGNDKSFGQVGVKRGFESVEF</sequence>
<keyword evidence="3" id="KW-1185">Reference proteome</keyword>
<evidence type="ECO:0000256" key="1">
    <source>
        <dbReference type="SAM" id="MobiDB-lite"/>
    </source>
</evidence>
<feature type="compositionally biased region" description="Polar residues" evidence="1">
    <location>
        <begin position="1"/>
        <end position="18"/>
    </location>
</feature>
<reference evidence="2 3" key="1">
    <citation type="journal article" date="2012" name="Eukaryot. Cell">
        <title>Draft genome sequence of Wickerhamomyces ciferrii NRRL Y-1031 F-60-10.</title>
        <authorList>
            <person name="Schneider J."/>
            <person name="Andrea H."/>
            <person name="Blom J."/>
            <person name="Jaenicke S."/>
            <person name="Ruckert C."/>
            <person name="Schorsch C."/>
            <person name="Szczepanowski R."/>
            <person name="Farwick M."/>
            <person name="Goesmann A."/>
            <person name="Puhler A."/>
            <person name="Schaffer S."/>
            <person name="Tauch A."/>
            <person name="Kohler T."/>
            <person name="Brinkrolf K."/>
        </authorList>
    </citation>
    <scope>NUCLEOTIDE SEQUENCE [LARGE SCALE GENOMIC DNA]</scope>
    <source>
        <strain evidence="3">ATCC 14091 / BCRC 22168 / CBS 111 / JCM 3599 / NBRC 0793 / NRRL Y-1031 F-60-10</strain>
    </source>
</reference>
<comment type="caution">
    <text evidence="2">The sequence shown here is derived from an EMBL/GenBank/DDBJ whole genome shotgun (WGS) entry which is preliminary data.</text>
</comment>
<evidence type="ECO:0008006" key="4">
    <source>
        <dbReference type="Google" id="ProtNLM"/>
    </source>
</evidence>